<evidence type="ECO:0000256" key="1">
    <source>
        <dbReference type="SAM" id="MobiDB-lite"/>
    </source>
</evidence>
<feature type="region of interest" description="Disordered" evidence="1">
    <location>
        <begin position="23"/>
        <end position="72"/>
    </location>
</feature>
<evidence type="ECO:0000313" key="2">
    <source>
        <dbReference type="EMBL" id="EAU90012.2"/>
    </source>
</evidence>
<protein>
    <submittedName>
        <fullName evidence="2">Uncharacterized protein</fullName>
    </submittedName>
</protein>
<dbReference type="STRING" id="240176.A8NAH7"/>
<dbReference type="VEuPathDB" id="FungiDB:CC1G_05928"/>
<dbReference type="Proteomes" id="UP000001861">
    <property type="component" value="Unassembled WGS sequence"/>
</dbReference>
<proteinExistence type="predicted"/>
<comment type="caution">
    <text evidence="2">The sequence shown here is derived from an EMBL/GenBank/DDBJ whole genome shotgun (WGS) entry which is preliminary data.</text>
</comment>
<reference evidence="2 3" key="1">
    <citation type="journal article" date="2010" name="Proc. Natl. Acad. Sci. U.S.A.">
        <title>Insights into evolution of multicellular fungi from the assembled chromosomes of the mushroom Coprinopsis cinerea (Coprinus cinereus).</title>
        <authorList>
            <person name="Stajich J.E."/>
            <person name="Wilke S.K."/>
            <person name="Ahren D."/>
            <person name="Au C.H."/>
            <person name="Birren B.W."/>
            <person name="Borodovsky M."/>
            <person name="Burns C."/>
            <person name="Canback B."/>
            <person name="Casselton L.A."/>
            <person name="Cheng C.K."/>
            <person name="Deng J."/>
            <person name="Dietrich F.S."/>
            <person name="Fargo D.C."/>
            <person name="Farman M.L."/>
            <person name="Gathman A.C."/>
            <person name="Goldberg J."/>
            <person name="Guigo R."/>
            <person name="Hoegger P.J."/>
            <person name="Hooker J.B."/>
            <person name="Huggins A."/>
            <person name="James T.Y."/>
            <person name="Kamada T."/>
            <person name="Kilaru S."/>
            <person name="Kodira C."/>
            <person name="Kues U."/>
            <person name="Kupfer D."/>
            <person name="Kwan H.S."/>
            <person name="Lomsadze A."/>
            <person name="Li W."/>
            <person name="Lilly W.W."/>
            <person name="Ma L.J."/>
            <person name="Mackey A.J."/>
            <person name="Manning G."/>
            <person name="Martin F."/>
            <person name="Muraguchi H."/>
            <person name="Natvig D.O."/>
            <person name="Palmerini H."/>
            <person name="Ramesh M.A."/>
            <person name="Rehmeyer C.J."/>
            <person name="Roe B.A."/>
            <person name="Shenoy N."/>
            <person name="Stanke M."/>
            <person name="Ter-Hovhannisyan V."/>
            <person name="Tunlid A."/>
            <person name="Velagapudi R."/>
            <person name="Vision T.J."/>
            <person name="Zeng Q."/>
            <person name="Zolan M.E."/>
            <person name="Pukkila P.J."/>
        </authorList>
    </citation>
    <scope>NUCLEOTIDE SEQUENCE [LARGE SCALE GENOMIC DNA]</scope>
    <source>
        <strain evidence="3">Okayama-7 / 130 / ATCC MYA-4618 / FGSC 9003</strain>
    </source>
</reference>
<organism evidence="2 3">
    <name type="scientific">Coprinopsis cinerea (strain Okayama-7 / 130 / ATCC MYA-4618 / FGSC 9003)</name>
    <name type="common">Inky cap fungus</name>
    <name type="synonym">Hormographiella aspergillata</name>
    <dbReference type="NCBI Taxonomy" id="240176"/>
    <lineage>
        <taxon>Eukaryota</taxon>
        <taxon>Fungi</taxon>
        <taxon>Dikarya</taxon>
        <taxon>Basidiomycota</taxon>
        <taxon>Agaricomycotina</taxon>
        <taxon>Agaricomycetes</taxon>
        <taxon>Agaricomycetidae</taxon>
        <taxon>Agaricales</taxon>
        <taxon>Agaricineae</taxon>
        <taxon>Psathyrellaceae</taxon>
        <taxon>Coprinopsis</taxon>
    </lineage>
</organism>
<name>A8NAH7_COPC7</name>
<dbReference type="GeneID" id="6008305"/>
<dbReference type="AlphaFoldDB" id="A8NAH7"/>
<feature type="region of interest" description="Disordered" evidence="1">
    <location>
        <begin position="102"/>
        <end position="150"/>
    </location>
</feature>
<dbReference type="InParanoid" id="A8NAH7"/>
<evidence type="ECO:0000313" key="3">
    <source>
        <dbReference type="Proteomes" id="UP000001861"/>
    </source>
</evidence>
<keyword evidence="3" id="KW-1185">Reference proteome</keyword>
<dbReference type="EMBL" id="AACS02000007">
    <property type="protein sequence ID" value="EAU90012.2"/>
    <property type="molecule type" value="Genomic_DNA"/>
</dbReference>
<dbReference type="KEGG" id="cci:CC1G_05928"/>
<feature type="compositionally biased region" description="Low complexity" evidence="1">
    <location>
        <begin position="43"/>
        <end position="57"/>
    </location>
</feature>
<dbReference type="HOGENOM" id="CLU_392323_0_0_1"/>
<accession>A8NAH7</accession>
<gene>
    <name evidence="2" type="ORF">CC1G_05928</name>
</gene>
<sequence length="703" mass="80120">MSKNKGKKPVAYDSDEEEALNNYLEELSLRSETDIESTYHHPSQQASSQASTSTSTSHVPVPMSSDELLQQYQSKKLQEQQLENQRLTKELQELRQLLQQERAKAKQKMKAKGRTAEDDGIDSDDSSSYTAPPVGNRQNPTTGHPGHDKKIGDIARAFYLNNEMFIDADWFMQPRPNTNSLEGRYPREKEKQPQALRIAIIAELYEKTDELYHPQLQTSPAFQAVFQHAVSSLRRTLISDLRKKAAAAVIFDAPDDIASLYAPDKYKQRGETSFFLSKLVWDEALDDRRMVRFSLLLFPPILFKDGVRNFREGVFRNPELPMCARVDLFSENSLIPEWLIDGEIKPDPKSRGIKYFKKAGPGLVSRTCIQVIFIHNNDKYLEPKFLIEGMNLGKKDGKDLSEPYKDIFRFWNSYILPRSMQETDEEEIGEVRQDDDEYEEAAAAMLCDNEKQQCCWVNLMKTRMILQSGRWPVDISSIEISHDLVKLRSQLQHFPSISHSADLIDGLQELSKVVAPSSVPREASPQFLKFLERIENANPNDPAIPKDDGNENWGHHQFTAGSLTLRSTITSWDAVGTRIICGDRNIPVKDDEYLSDAYLDQTVQVLWTVVEPKVSLLRSSGRNSDLEIVVEDLTAAGPVPTSGDVKKALNLWTVRHLKAWIKEREIPSKVTKATKKAELVNIILESQHIPSSNELTEWRQRSF</sequence>
<feature type="compositionally biased region" description="Basic and acidic residues" evidence="1">
    <location>
        <begin position="27"/>
        <end position="39"/>
    </location>
</feature>
<dbReference type="RefSeq" id="XP_001831829.2">
    <property type="nucleotide sequence ID" value="XM_001831777.2"/>
</dbReference>
<dbReference type="OrthoDB" id="3227833at2759"/>